<evidence type="ECO:0008006" key="4">
    <source>
        <dbReference type="Google" id="ProtNLM"/>
    </source>
</evidence>
<gene>
    <name evidence="2" type="ORF">E3T48_12410</name>
</gene>
<comment type="caution">
    <text evidence="2">The sequence shown here is derived from an EMBL/GenBank/DDBJ whole genome shotgun (WGS) entry which is preliminary data.</text>
</comment>
<dbReference type="AlphaFoldDB" id="A0A4R9B4W4"/>
<keyword evidence="3" id="KW-1185">Reference proteome</keyword>
<feature type="compositionally biased region" description="Basic and acidic residues" evidence="1">
    <location>
        <begin position="42"/>
        <end position="51"/>
    </location>
</feature>
<dbReference type="RefSeq" id="WP_134524364.1">
    <property type="nucleotide sequence ID" value="NZ_SOHH01000087.1"/>
</dbReference>
<reference evidence="2 3" key="1">
    <citation type="submission" date="2019-03" db="EMBL/GenBank/DDBJ databases">
        <title>Genomics of glacier-inhabiting Cryobacterium strains.</title>
        <authorList>
            <person name="Liu Q."/>
            <person name="Xin Y.-H."/>
        </authorList>
    </citation>
    <scope>NUCLEOTIDE SEQUENCE [LARGE SCALE GENOMIC DNA]</scope>
    <source>
        <strain evidence="2 3">Hh4</strain>
    </source>
</reference>
<proteinExistence type="predicted"/>
<dbReference type="EMBL" id="SOHH01000087">
    <property type="protein sequence ID" value="TFD74721.1"/>
    <property type="molecule type" value="Genomic_DNA"/>
</dbReference>
<feature type="region of interest" description="Disordered" evidence="1">
    <location>
        <begin position="42"/>
        <end position="115"/>
    </location>
</feature>
<dbReference type="OrthoDB" id="2084290at2"/>
<evidence type="ECO:0000313" key="3">
    <source>
        <dbReference type="Proteomes" id="UP000298313"/>
    </source>
</evidence>
<dbReference type="Proteomes" id="UP000298313">
    <property type="component" value="Unassembled WGS sequence"/>
</dbReference>
<evidence type="ECO:0000313" key="2">
    <source>
        <dbReference type="EMBL" id="TFD74721.1"/>
    </source>
</evidence>
<sequence length="115" mass="12853">MGHESLNYRRGRGGRPFERLKKQVYATETVCRKCGRRVDLDLPYRDPDTGKVNRMSKSIGHTTELDAGGHPYDGHLEHNSCNSSAGARYGNAKHGHGSAPEPEVQCSADWENNDW</sequence>
<accession>A0A4R9B4W4</accession>
<name>A0A4R9B4W4_9MICO</name>
<protein>
    <recommendedName>
        <fullName evidence="4">HNH endonuclease</fullName>
    </recommendedName>
</protein>
<organism evidence="2 3">
    <name type="scientific">Cryobacterium fucosi</name>
    <dbReference type="NCBI Taxonomy" id="1259157"/>
    <lineage>
        <taxon>Bacteria</taxon>
        <taxon>Bacillati</taxon>
        <taxon>Actinomycetota</taxon>
        <taxon>Actinomycetes</taxon>
        <taxon>Micrococcales</taxon>
        <taxon>Microbacteriaceae</taxon>
        <taxon>Cryobacterium</taxon>
    </lineage>
</organism>
<evidence type="ECO:0000256" key="1">
    <source>
        <dbReference type="SAM" id="MobiDB-lite"/>
    </source>
</evidence>